<reference evidence="3 4" key="1">
    <citation type="submission" date="2007-10" db="EMBL/GenBank/DDBJ databases">
        <authorList>
            <person name="Wagner-Dobler I."/>
            <person name="Ferriera S."/>
            <person name="Johnson J."/>
            <person name="Kravitz S."/>
            <person name="Beeson K."/>
            <person name="Sutton G."/>
            <person name="Rogers Y.-H."/>
            <person name="Friedman R."/>
            <person name="Frazier M."/>
            <person name="Venter J.C."/>
        </authorList>
    </citation>
    <scope>NUCLEOTIDE SEQUENCE [LARGE SCALE GENOMIC DNA]</scope>
    <source>
        <strain evidence="3 4">DFL-43</strain>
    </source>
</reference>
<keyword evidence="1" id="KW-0812">Transmembrane</keyword>
<dbReference type="AlphaFoldDB" id="A9DBJ6"/>
<accession>A9DBJ6</accession>
<organism evidence="3 4">
    <name type="scientific">Hoeflea phototrophica (strain DSM 17068 / NCIMB 14078 / DFL-43)</name>
    <dbReference type="NCBI Taxonomy" id="411684"/>
    <lineage>
        <taxon>Bacteria</taxon>
        <taxon>Pseudomonadati</taxon>
        <taxon>Pseudomonadota</taxon>
        <taxon>Alphaproteobacteria</taxon>
        <taxon>Hyphomicrobiales</taxon>
        <taxon>Rhizobiaceae</taxon>
        <taxon>Hoeflea</taxon>
    </lineage>
</organism>
<dbReference type="eggNOG" id="COG0697">
    <property type="taxonomic scope" value="Bacteria"/>
</dbReference>
<dbReference type="RefSeq" id="WP_007198185.1">
    <property type="nucleotide sequence ID" value="NZ_CM002917.1"/>
</dbReference>
<dbReference type="InterPro" id="IPR037185">
    <property type="entry name" value="EmrE-like"/>
</dbReference>
<feature type="domain" description="EamA" evidence="2">
    <location>
        <begin position="13"/>
        <end position="146"/>
    </location>
</feature>
<protein>
    <submittedName>
        <fullName evidence="3">Permease of the drug/metabolite transporter (DMT) superfamily</fullName>
    </submittedName>
</protein>
<feature type="transmembrane region" description="Helical" evidence="1">
    <location>
        <begin position="188"/>
        <end position="207"/>
    </location>
</feature>
<dbReference type="SUPFAM" id="SSF103481">
    <property type="entry name" value="Multidrug resistance efflux transporter EmrE"/>
    <property type="match status" value="2"/>
</dbReference>
<keyword evidence="1" id="KW-1133">Transmembrane helix</keyword>
<feature type="transmembrane region" description="Helical" evidence="1">
    <location>
        <begin position="42"/>
        <end position="62"/>
    </location>
</feature>
<dbReference type="OrthoDB" id="7818056at2"/>
<sequence>MSAPIPREDRAAAGVLTMLFAVVFFTCIDTSAKWLVLAGLPVIQVVFVRYFGHFVYAMIFYLPKERAEVFVSRAPFKQFLRSLFLFGSTICNFYALQSLPITLTTTIMFAGPIVVTLLAIPILGEKVGIRRIAAVCVGFIGVLVVIQPWGAEFDPAMFFSLAALLIASLYFIMTRMLAGVETNATQQVWSSGFASIALAPFALSAWIWPENGLQWLIMCLIGGFGMMGHSLATLAHRWADASILAPMVYSQIFLAALAGIFVFSTTPTIWTLAGGLIIITSGLYIWRRERQRGHKQTRVAQLPPHSGNL</sequence>
<dbReference type="PANTHER" id="PTHR22911">
    <property type="entry name" value="ACYL-MALONYL CONDENSING ENZYME-RELATED"/>
    <property type="match status" value="1"/>
</dbReference>
<gene>
    <name evidence="3" type="ORF">HPDFL43_12071</name>
</gene>
<feature type="transmembrane region" description="Helical" evidence="1">
    <location>
        <begin position="243"/>
        <end position="263"/>
    </location>
</feature>
<dbReference type="Proteomes" id="UP000004291">
    <property type="component" value="Chromosome"/>
</dbReference>
<keyword evidence="4" id="KW-1185">Reference proteome</keyword>
<reference evidence="3 4" key="2">
    <citation type="submission" date="2012-06" db="EMBL/GenBank/DDBJ databases">
        <authorList>
            <person name="Fiebig A."/>
        </authorList>
    </citation>
    <scope>NUCLEOTIDE SEQUENCE [LARGE SCALE GENOMIC DNA]</scope>
    <source>
        <strain evidence="3 4">DFL-43</strain>
    </source>
</reference>
<evidence type="ECO:0000313" key="3">
    <source>
        <dbReference type="EMBL" id="EDQ32536.1"/>
    </source>
</evidence>
<feature type="transmembrane region" description="Helical" evidence="1">
    <location>
        <begin position="12"/>
        <end position="36"/>
    </location>
</feature>
<feature type="transmembrane region" description="Helical" evidence="1">
    <location>
        <begin position="213"/>
        <end position="231"/>
    </location>
</feature>
<feature type="transmembrane region" description="Helical" evidence="1">
    <location>
        <begin position="156"/>
        <end position="176"/>
    </location>
</feature>
<evidence type="ECO:0000313" key="4">
    <source>
        <dbReference type="Proteomes" id="UP000004291"/>
    </source>
</evidence>
<dbReference type="EMBL" id="ABIA03000004">
    <property type="protein sequence ID" value="EDQ32536.1"/>
    <property type="molecule type" value="Genomic_DNA"/>
</dbReference>
<dbReference type="STRING" id="411684.HPDFL43_12071"/>
<evidence type="ECO:0000259" key="2">
    <source>
        <dbReference type="Pfam" id="PF00892"/>
    </source>
</evidence>
<feature type="domain" description="EamA" evidence="2">
    <location>
        <begin position="157"/>
        <end position="282"/>
    </location>
</feature>
<dbReference type="GO" id="GO:0016020">
    <property type="term" value="C:membrane"/>
    <property type="evidence" value="ECO:0007669"/>
    <property type="project" value="InterPro"/>
</dbReference>
<feature type="transmembrane region" description="Helical" evidence="1">
    <location>
        <begin position="74"/>
        <end position="95"/>
    </location>
</feature>
<name>A9DBJ6_HOEPD</name>
<feature type="transmembrane region" description="Helical" evidence="1">
    <location>
        <begin position="132"/>
        <end position="150"/>
    </location>
</feature>
<dbReference type="Pfam" id="PF00892">
    <property type="entry name" value="EamA"/>
    <property type="match status" value="2"/>
</dbReference>
<comment type="caution">
    <text evidence="3">The sequence shown here is derived from an EMBL/GenBank/DDBJ whole genome shotgun (WGS) entry which is preliminary data.</text>
</comment>
<feature type="transmembrane region" description="Helical" evidence="1">
    <location>
        <begin position="101"/>
        <end position="120"/>
    </location>
</feature>
<feature type="transmembrane region" description="Helical" evidence="1">
    <location>
        <begin position="269"/>
        <end position="286"/>
    </location>
</feature>
<proteinExistence type="predicted"/>
<dbReference type="HOGENOM" id="CLU_032828_2_2_5"/>
<dbReference type="PANTHER" id="PTHR22911:SF103">
    <property type="entry name" value="BLR2811 PROTEIN"/>
    <property type="match status" value="1"/>
</dbReference>
<keyword evidence="1" id="KW-0472">Membrane</keyword>
<evidence type="ECO:0000256" key="1">
    <source>
        <dbReference type="SAM" id="Phobius"/>
    </source>
</evidence>
<dbReference type="InterPro" id="IPR000620">
    <property type="entry name" value="EamA_dom"/>
</dbReference>